<evidence type="ECO:0000256" key="3">
    <source>
        <dbReference type="ARBA" id="ARBA00023125"/>
    </source>
</evidence>
<evidence type="ECO:0000313" key="5">
    <source>
        <dbReference type="EMBL" id="MDF2258276.1"/>
    </source>
</evidence>
<keyword evidence="2" id="KW-0805">Transcription regulation</keyword>
<dbReference type="InterPro" id="IPR036388">
    <property type="entry name" value="WH-like_DNA-bd_sf"/>
</dbReference>
<keyword evidence="3" id="KW-0238">DNA-binding</keyword>
<evidence type="ECO:0000313" key="6">
    <source>
        <dbReference type="Proteomes" id="UP001220022"/>
    </source>
</evidence>
<dbReference type="Pfam" id="PF03965">
    <property type="entry name" value="Penicillinase_R"/>
    <property type="match status" value="1"/>
</dbReference>
<dbReference type="Gene3D" id="1.10.10.10">
    <property type="entry name" value="Winged helix-like DNA-binding domain superfamily/Winged helix DNA-binding domain"/>
    <property type="match status" value="1"/>
</dbReference>
<comment type="similarity">
    <text evidence="1">Belongs to the BlaI transcriptional regulatory family.</text>
</comment>
<proteinExistence type="inferred from homology"/>
<dbReference type="RefSeq" id="WP_275817131.1">
    <property type="nucleotide sequence ID" value="NZ_BAAANM010000038.1"/>
</dbReference>
<keyword evidence="4" id="KW-0804">Transcription</keyword>
<dbReference type="InterPro" id="IPR036390">
    <property type="entry name" value="WH_DNA-bd_sf"/>
</dbReference>
<organism evidence="5 6">
    <name type="scientific">Streptantibioticus ferralitis</name>
    <dbReference type="NCBI Taxonomy" id="236510"/>
    <lineage>
        <taxon>Bacteria</taxon>
        <taxon>Bacillati</taxon>
        <taxon>Actinomycetota</taxon>
        <taxon>Actinomycetes</taxon>
        <taxon>Kitasatosporales</taxon>
        <taxon>Streptomycetaceae</taxon>
        <taxon>Streptantibioticus</taxon>
    </lineage>
</organism>
<protein>
    <submittedName>
        <fullName evidence="5">BlaI/MecI/CopY family transcriptional regulator</fullName>
    </submittedName>
</protein>
<reference evidence="5 6" key="1">
    <citation type="submission" date="2023-03" db="EMBL/GenBank/DDBJ databases">
        <title>Draft genome sequence of type strain Streptomyces ferralitis JCM 14344.</title>
        <authorList>
            <person name="Klaysubun C."/>
            <person name="Duangmal K."/>
        </authorList>
    </citation>
    <scope>NUCLEOTIDE SEQUENCE [LARGE SCALE GENOMIC DNA]</scope>
    <source>
        <strain evidence="5 6">JCM 14344</strain>
    </source>
</reference>
<name>A0ABT5Z372_9ACTN</name>
<evidence type="ECO:0000256" key="2">
    <source>
        <dbReference type="ARBA" id="ARBA00023015"/>
    </source>
</evidence>
<dbReference type="SUPFAM" id="SSF46785">
    <property type="entry name" value="Winged helix' DNA-binding domain"/>
    <property type="match status" value="1"/>
</dbReference>
<sequence>MAGVKRRGAAHGNGRRAAGELEAGVLAALWAAGEPLTAAQVNEQLPGDLAYTTVLTILSRLYDKGVLTRHREGRGYAYAPVEDEATHTAERMRSLLDRGPDRAAVLSRFVSELSAQDERLLHRLLAEQGRLASDHASPLA</sequence>
<comment type="caution">
    <text evidence="5">The sequence shown here is derived from an EMBL/GenBank/DDBJ whole genome shotgun (WGS) entry which is preliminary data.</text>
</comment>
<evidence type="ECO:0000256" key="4">
    <source>
        <dbReference type="ARBA" id="ARBA00023163"/>
    </source>
</evidence>
<gene>
    <name evidence="5" type="ORF">P2L57_21905</name>
</gene>
<evidence type="ECO:0000256" key="1">
    <source>
        <dbReference type="ARBA" id="ARBA00011046"/>
    </source>
</evidence>
<dbReference type="InterPro" id="IPR005650">
    <property type="entry name" value="BlaI_family"/>
</dbReference>
<accession>A0ABT5Z372</accession>
<dbReference type="Proteomes" id="UP001220022">
    <property type="component" value="Unassembled WGS sequence"/>
</dbReference>
<dbReference type="EMBL" id="JARHTQ010000014">
    <property type="protein sequence ID" value="MDF2258276.1"/>
    <property type="molecule type" value="Genomic_DNA"/>
</dbReference>
<keyword evidence="6" id="KW-1185">Reference proteome</keyword>